<feature type="signal peptide" evidence="1">
    <location>
        <begin position="1"/>
        <end position="19"/>
    </location>
</feature>
<keyword evidence="3" id="KW-1185">Reference proteome</keyword>
<organism evidence="2 3">
    <name type="scientific">Rhynchosporium graminicola</name>
    <dbReference type="NCBI Taxonomy" id="2792576"/>
    <lineage>
        <taxon>Eukaryota</taxon>
        <taxon>Fungi</taxon>
        <taxon>Dikarya</taxon>
        <taxon>Ascomycota</taxon>
        <taxon>Pezizomycotina</taxon>
        <taxon>Leotiomycetes</taxon>
        <taxon>Helotiales</taxon>
        <taxon>Ploettnerulaceae</taxon>
        <taxon>Rhynchosporium</taxon>
    </lineage>
</organism>
<reference evidence="3" key="1">
    <citation type="submission" date="2016-03" db="EMBL/GenBank/DDBJ databases">
        <authorList>
            <person name="Ploux O."/>
        </authorList>
    </citation>
    <scope>NUCLEOTIDE SEQUENCE [LARGE SCALE GENOMIC DNA]</scope>
    <source>
        <strain evidence="3">UK7</strain>
    </source>
</reference>
<evidence type="ECO:0000313" key="2">
    <source>
        <dbReference type="EMBL" id="CZS92973.1"/>
    </source>
</evidence>
<accession>A0A1E1K4K6</accession>
<keyword evidence="1" id="KW-0732">Signal</keyword>
<dbReference type="InParanoid" id="A0A1E1K4K6"/>
<name>A0A1E1K4K6_9HELO</name>
<feature type="chain" id="PRO_5009445555" evidence="1">
    <location>
        <begin position="20"/>
        <end position="176"/>
    </location>
</feature>
<protein>
    <submittedName>
        <fullName evidence="2">Related to dnase1 protein</fullName>
    </submittedName>
</protein>
<sequence length="176" mass="18996">MQFFSTIFAATALATIASAGSVHFVNQDSTQRTIIFTPSAGLESLPELVIKGSETANQTFPTGWIGNWYSVSDGEENIPGMLGEVRFDGFLGATYYDVSAIVNPNDVNGVKEIFPLHSNEPVSGCQTFPCSNAYNKWDDIATLSTDGGDLVCLLGTVSNERKRSLISKMSRNLVTN</sequence>
<dbReference type="STRING" id="914237.A0A1E1K4K6"/>
<proteinExistence type="predicted"/>
<evidence type="ECO:0000256" key="1">
    <source>
        <dbReference type="SAM" id="SignalP"/>
    </source>
</evidence>
<gene>
    <name evidence="2" type="ORF">RCO7_01272</name>
</gene>
<evidence type="ECO:0000313" key="3">
    <source>
        <dbReference type="Proteomes" id="UP000178129"/>
    </source>
</evidence>
<comment type="caution">
    <text evidence="2">The sequence shown here is derived from an EMBL/GenBank/DDBJ whole genome shotgun (WGS) entry which is preliminary data.</text>
</comment>
<dbReference type="EMBL" id="FJUW01000007">
    <property type="protein sequence ID" value="CZS92973.1"/>
    <property type="molecule type" value="Genomic_DNA"/>
</dbReference>
<dbReference type="Proteomes" id="UP000178129">
    <property type="component" value="Unassembled WGS sequence"/>
</dbReference>
<dbReference type="AlphaFoldDB" id="A0A1E1K4K6"/>